<keyword evidence="3" id="KW-1185">Reference proteome</keyword>
<evidence type="ECO:0000313" key="3">
    <source>
        <dbReference type="Proteomes" id="UP001596317"/>
    </source>
</evidence>
<reference evidence="3" key="1">
    <citation type="journal article" date="2019" name="Int. J. Syst. Evol. Microbiol.">
        <title>The Global Catalogue of Microorganisms (GCM) 10K type strain sequencing project: providing services to taxonomists for standard genome sequencing and annotation.</title>
        <authorList>
            <consortium name="The Broad Institute Genomics Platform"/>
            <consortium name="The Broad Institute Genome Sequencing Center for Infectious Disease"/>
            <person name="Wu L."/>
            <person name="Ma J."/>
        </authorList>
    </citation>
    <scope>NUCLEOTIDE SEQUENCE [LARGE SCALE GENOMIC DNA]</scope>
    <source>
        <strain evidence="3">CCUG 63830</strain>
    </source>
</reference>
<organism evidence="2 3">
    <name type="scientific">Deinococcus multiflagellatus</name>
    <dbReference type="NCBI Taxonomy" id="1656887"/>
    <lineage>
        <taxon>Bacteria</taxon>
        <taxon>Thermotogati</taxon>
        <taxon>Deinococcota</taxon>
        <taxon>Deinococci</taxon>
        <taxon>Deinococcales</taxon>
        <taxon>Deinococcaceae</taxon>
        <taxon>Deinococcus</taxon>
    </lineage>
</organism>
<feature type="transmembrane region" description="Helical" evidence="1">
    <location>
        <begin position="70"/>
        <end position="90"/>
    </location>
</feature>
<comment type="caution">
    <text evidence="2">The sequence shown here is derived from an EMBL/GenBank/DDBJ whole genome shotgun (WGS) entry which is preliminary data.</text>
</comment>
<accession>A0ABW1ZHC5</accession>
<dbReference type="RefSeq" id="WP_224604125.1">
    <property type="nucleotide sequence ID" value="NZ_JAIQXV010000001.1"/>
</dbReference>
<feature type="transmembrane region" description="Helical" evidence="1">
    <location>
        <begin position="12"/>
        <end position="40"/>
    </location>
</feature>
<name>A0ABW1ZHC5_9DEIO</name>
<evidence type="ECO:0000313" key="2">
    <source>
        <dbReference type="EMBL" id="MFC6659526.1"/>
    </source>
</evidence>
<protein>
    <submittedName>
        <fullName evidence="2">Uncharacterized protein</fullName>
    </submittedName>
</protein>
<proteinExistence type="predicted"/>
<keyword evidence="1" id="KW-0812">Transmembrane</keyword>
<dbReference type="Proteomes" id="UP001596317">
    <property type="component" value="Unassembled WGS sequence"/>
</dbReference>
<keyword evidence="1" id="KW-1133">Transmembrane helix</keyword>
<dbReference type="EMBL" id="JBHSWB010000001">
    <property type="protein sequence ID" value="MFC6659526.1"/>
    <property type="molecule type" value="Genomic_DNA"/>
</dbReference>
<gene>
    <name evidence="2" type="ORF">ACFP90_03435</name>
</gene>
<evidence type="ECO:0000256" key="1">
    <source>
        <dbReference type="SAM" id="Phobius"/>
    </source>
</evidence>
<keyword evidence="1" id="KW-0472">Membrane</keyword>
<sequence>MAQTDVRGRAGRVLGWVLCLLLFALTGVLGLLTLGLLGSISGGGPLWLRSLGALVRPLAEALGVAHWSGVAQALSLMVLTSLVAAAAAYVKPRG</sequence>